<accession>A0A136ILL2</accession>
<dbReference type="STRING" id="196109.A0A136ILL2"/>
<dbReference type="PANTHER" id="PTHR22677">
    <property type="entry name" value="ANKYRIN REPEAT DOMAIN-CONTAINING PROTEIN 60"/>
    <property type="match status" value="1"/>
</dbReference>
<dbReference type="InterPro" id="IPR039323">
    <property type="entry name" value="ANKRD_45/46/60"/>
</dbReference>
<keyword evidence="1" id="KW-0040">ANK repeat</keyword>
<feature type="compositionally biased region" description="Gly residues" evidence="2">
    <location>
        <begin position="76"/>
        <end position="86"/>
    </location>
</feature>
<dbReference type="SMART" id="SM00248">
    <property type="entry name" value="ANK"/>
    <property type="match status" value="4"/>
</dbReference>
<dbReference type="InterPro" id="IPR036770">
    <property type="entry name" value="Ankyrin_rpt-contain_sf"/>
</dbReference>
<evidence type="ECO:0000313" key="4">
    <source>
        <dbReference type="Proteomes" id="UP000070501"/>
    </source>
</evidence>
<dbReference type="Pfam" id="PF12796">
    <property type="entry name" value="Ank_2"/>
    <property type="match status" value="1"/>
</dbReference>
<protein>
    <submittedName>
        <fullName evidence="3">Ankyrin repeat-containing domain protein</fullName>
    </submittedName>
</protein>
<dbReference type="AlphaFoldDB" id="A0A136ILL2"/>
<dbReference type="PANTHER" id="PTHR22677:SF4">
    <property type="entry name" value="USHER SYNDROME TYPE-1G PROTEIN-LIKE PROTEIN"/>
    <property type="match status" value="1"/>
</dbReference>
<dbReference type="OrthoDB" id="539213at2759"/>
<organism evidence="3 4">
    <name type="scientific">Microdochium bolleyi</name>
    <dbReference type="NCBI Taxonomy" id="196109"/>
    <lineage>
        <taxon>Eukaryota</taxon>
        <taxon>Fungi</taxon>
        <taxon>Dikarya</taxon>
        <taxon>Ascomycota</taxon>
        <taxon>Pezizomycotina</taxon>
        <taxon>Sordariomycetes</taxon>
        <taxon>Xylariomycetidae</taxon>
        <taxon>Xylariales</taxon>
        <taxon>Microdochiaceae</taxon>
        <taxon>Microdochium</taxon>
    </lineage>
</organism>
<evidence type="ECO:0000256" key="1">
    <source>
        <dbReference type="PROSITE-ProRule" id="PRU00023"/>
    </source>
</evidence>
<dbReference type="InterPro" id="IPR002110">
    <property type="entry name" value="Ankyrin_rpt"/>
</dbReference>
<proteinExistence type="predicted"/>
<feature type="compositionally biased region" description="Low complexity" evidence="2">
    <location>
        <begin position="87"/>
        <end position="101"/>
    </location>
</feature>
<dbReference type="SUPFAM" id="SSF48403">
    <property type="entry name" value="Ankyrin repeat"/>
    <property type="match status" value="1"/>
</dbReference>
<dbReference type="PROSITE" id="PS50088">
    <property type="entry name" value="ANK_REPEAT"/>
    <property type="match status" value="1"/>
</dbReference>
<evidence type="ECO:0000256" key="2">
    <source>
        <dbReference type="SAM" id="MobiDB-lite"/>
    </source>
</evidence>
<feature type="region of interest" description="Disordered" evidence="2">
    <location>
        <begin position="76"/>
        <end position="107"/>
    </location>
</feature>
<feature type="repeat" description="ANK" evidence="1">
    <location>
        <begin position="261"/>
        <end position="293"/>
    </location>
</feature>
<reference evidence="4" key="1">
    <citation type="submission" date="2016-02" db="EMBL/GenBank/DDBJ databases">
        <title>Draft genome sequence of Microdochium bolleyi, a fungal endophyte of beachgrass.</title>
        <authorList>
            <consortium name="DOE Joint Genome Institute"/>
            <person name="David A.S."/>
            <person name="May G."/>
            <person name="Haridas S."/>
            <person name="Lim J."/>
            <person name="Wang M."/>
            <person name="Labutti K."/>
            <person name="Lipzen A."/>
            <person name="Barry K."/>
            <person name="Grigoriev I.V."/>
        </authorList>
    </citation>
    <scope>NUCLEOTIDE SEQUENCE [LARGE SCALE GENOMIC DNA]</scope>
    <source>
        <strain evidence="4">J235TASD1</strain>
    </source>
</reference>
<feature type="non-terminal residue" evidence="3">
    <location>
        <position position="350"/>
    </location>
</feature>
<dbReference type="EMBL" id="KQ964275">
    <property type="protein sequence ID" value="KXJ85744.1"/>
    <property type="molecule type" value="Genomic_DNA"/>
</dbReference>
<dbReference type="PROSITE" id="PS50297">
    <property type="entry name" value="ANK_REP_REGION"/>
    <property type="match status" value="1"/>
</dbReference>
<feature type="compositionally biased region" description="Polar residues" evidence="2">
    <location>
        <begin position="238"/>
        <end position="247"/>
    </location>
</feature>
<gene>
    <name evidence="3" type="ORF">Micbo1qcDRAFT_169134</name>
</gene>
<feature type="compositionally biased region" description="Low complexity" evidence="2">
    <location>
        <begin position="249"/>
        <end position="258"/>
    </location>
</feature>
<sequence length="350" mass="36451">MEDKAVLEEQVAKGRSVAFRMRQNTVDAAVNGRQIGREAVAVLLESGLVDVRFSKYTISPMSEALSVYSARLGERTGGSGDDGGQGLASLASVGSASPAGAHDLENSDEDDSLYVIRALLARGCHPDDSTYDHYSDRSTQTTFLQAIATRDVAVVKLMLENGATVNYPSTRASAEFFSDEDNNGSGSSGSTAAAEAACKAHFLSGLSRTPLQTAVEVNSPAIVDLLLNPDKYCSQSSLAGDHSSSTKWPPADADAPAAHNRGATALQIAAGQGNCGIAATLLAHGADINAPPAKVWGRTALEAAADGGRLEMVDFLRANGYVFDEKGCERAIRAAEGNGEAGCAARIREI</sequence>
<keyword evidence="4" id="KW-1185">Reference proteome</keyword>
<name>A0A136ILL2_9PEZI</name>
<evidence type="ECO:0000313" key="3">
    <source>
        <dbReference type="EMBL" id="KXJ85744.1"/>
    </source>
</evidence>
<dbReference type="Proteomes" id="UP000070501">
    <property type="component" value="Unassembled WGS sequence"/>
</dbReference>
<dbReference type="Gene3D" id="1.25.40.20">
    <property type="entry name" value="Ankyrin repeat-containing domain"/>
    <property type="match status" value="2"/>
</dbReference>
<feature type="region of interest" description="Disordered" evidence="2">
    <location>
        <begin position="238"/>
        <end position="258"/>
    </location>
</feature>
<dbReference type="InParanoid" id="A0A136ILL2"/>